<comment type="subcellular location">
    <subcellularLocation>
        <location evidence="1">Cell envelope</location>
    </subcellularLocation>
</comment>
<dbReference type="KEGG" id="cpau:EHF44_16040"/>
<evidence type="ECO:0000256" key="2">
    <source>
        <dbReference type="ARBA" id="ARBA00022617"/>
    </source>
</evidence>
<keyword evidence="2 7" id="KW-0349">Heme</keyword>
<dbReference type="AlphaFoldDB" id="A0A3G8H779"/>
<keyword evidence="10" id="KW-0575">Peroxidase</keyword>
<feature type="domain" description="Cytochrome c" evidence="9">
    <location>
        <begin position="43"/>
        <end position="151"/>
    </location>
</feature>
<dbReference type="PANTHER" id="PTHR30600:SF10">
    <property type="entry name" value="BLL6722 PROTEIN"/>
    <property type="match status" value="1"/>
</dbReference>
<dbReference type="InterPro" id="IPR036909">
    <property type="entry name" value="Cyt_c-like_dom_sf"/>
</dbReference>
<dbReference type="InterPro" id="IPR009056">
    <property type="entry name" value="Cyt_c-like_dom"/>
</dbReference>
<dbReference type="GO" id="GO:0030313">
    <property type="term" value="C:cell envelope"/>
    <property type="evidence" value="ECO:0007669"/>
    <property type="project" value="UniProtKB-SubCell"/>
</dbReference>
<gene>
    <name evidence="10" type="ORF">EHF44_16040</name>
</gene>
<evidence type="ECO:0000256" key="3">
    <source>
        <dbReference type="ARBA" id="ARBA00022723"/>
    </source>
</evidence>
<dbReference type="Proteomes" id="UP000270411">
    <property type="component" value="Chromosome 1"/>
</dbReference>
<evidence type="ECO:0000256" key="4">
    <source>
        <dbReference type="ARBA" id="ARBA00022729"/>
    </source>
</evidence>
<evidence type="ECO:0000313" key="10">
    <source>
        <dbReference type="EMBL" id="AZG15412.1"/>
    </source>
</evidence>
<dbReference type="SUPFAM" id="SSF46626">
    <property type="entry name" value="Cytochrome c"/>
    <property type="match status" value="2"/>
</dbReference>
<feature type="domain" description="Cytochrome c" evidence="9">
    <location>
        <begin position="227"/>
        <end position="409"/>
    </location>
</feature>
<evidence type="ECO:0000256" key="5">
    <source>
        <dbReference type="ARBA" id="ARBA00023002"/>
    </source>
</evidence>
<dbReference type="PROSITE" id="PS51007">
    <property type="entry name" value="CYTC"/>
    <property type="match status" value="2"/>
</dbReference>
<name>A0A3G8H779_9BURK</name>
<accession>A0A3G8H779</accession>
<evidence type="ECO:0000259" key="9">
    <source>
        <dbReference type="PROSITE" id="PS51007"/>
    </source>
</evidence>
<organism evidence="10 11">
    <name type="scientific">Cupriavidus pauculus</name>
    <dbReference type="NCBI Taxonomy" id="82633"/>
    <lineage>
        <taxon>Bacteria</taxon>
        <taxon>Pseudomonadati</taxon>
        <taxon>Pseudomonadota</taxon>
        <taxon>Betaproteobacteria</taxon>
        <taxon>Burkholderiales</taxon>
        <taxon>Burkholderiaceae</taxon>
        <taxon>Cupriavidus</taxon>
    </lineage>
</organism>
<keyword evidence="3 7" id="KW-0479">Metal-binding</keyword>
<sequence length="449" mass="47492">MLCLALAACKPATEAPRAAAAPPAVQRVSAPSAPTSPQSPLSPAAQLGAVLFVDRSLSGSGTMSCATCHDPQHAFAPANDLAVQLGGADGRQPGTRAVPTLMYKEYTNPYSDTFENPDMISPPGPGGGLTWDGRANTIAEQAAIPLLAANEMAARDKAAVVDAVRHGPNAAAFRAAYGPAALDDTDKAFALVGAALQAFQVEDRSFHPYSSKFDRYRNNKVGGALTDAEVRGLRVFLDPNKGNCMACHLLGGGNDGSQDMTSDYSFSAIGVPRNPAIPANADPRYFDLGLCGPLRTDHRPGRDKGAAATCGMFKTPVLRNVATRHVFMHNGVFRSLEEVVRFYNTRDTAPQDWYPRDAQGRVAKFNDLPARYRANIDGQMPLDKRRAGSPPPMTDQEMQDLVAFLKTLTDGYVPPPGPDASGAHAHTVANAMADPAARKPGAANTAEVQ</sequence>
<protein>
    <submittedName>
        <fullName evidence="10">Cytochrome-c peroxidase</fullName>
    </submittedName>
</protein>
<dbReference type="InterPro" id="IPR004852">
    <property type="entry name" value="Di-haem_cyt_c_peroxidsae"/>
</dbReference>
<reference evidence="11" key="1">
    <citation type="submission" date="2018-11" db="EMBL/GenBank/DDBJ databases">
        <title>FDA dAtabase for Regulatory Grade micrObial Sequences (FDA-ARGOS): Supporting development and validation of Infectious Disease Dx tests.</title>
        <authorList>
            <person name="Goldberg B."/>
            <person name="Campos J."/>
            <person name="Tallon L."/>
            <person name="Sadzewicz L."/>
            <person name="Zhao X."/>
            <person name="Vavikolanu K."/>
            <person name="Mehta A."/>
            <person name="Aluvathingal J."/>
            <person name="Nadendla S."/>
            <person name="Geyer C."/>
            <person name="Nandy P."/>
            <person name="Yan Y."/>
            <person name="Sichtig H."/>
        </authorList>
    </citation>
    <scope>NUCLEOTIDE SEQUENCE [LARGE SCALE GENOMIC DNA]</scope>
    <source>
        <strain evidence="11">FDAARGOS_614</strain>
    </source>
</reference>
<dbReference type="PANTHER" id="PTHR30600">
    <property type="entry name" value="CYTOCHROME C PEROXIDASE-RELATED"/>
    <property type="match status" value="1"/>
</dbReference>
<dbReference type="InterPro" id="IPR051395">
    <property type="entry name" value="Cytochrome_c_Peroxidase/MauG"/>
</dbReference>
<dbReference type="Gene3D" id="1.10.760.10">
    <property type="entry name" value="Cytochrome c-like domain"/>
    <property type="match status" value="2"/>
</dbReference>
<dbReference type="Pfam" id="PF03150">
    <property type="entry name" value="CCP_MauG"/>
    <property type="match status" value="1"/>
</dbReference>
<keyword evidence="6 7" id="KW-0408">Iron</keyword>
<feature type="region of interest" description="Disordered" evidence="8">
    <location>
        <begin position="16"/>
        <end position="42"/>
    </location>
</feature>
<dbReference type="GO" id="GO:0009055">
    <property type="term" value="F:electron transfer activity"/>
    <property type="evidence" value="ECO:0007669"/>
    <property type="project" value="InterPro"/>
</dbReference>
<dbReference type="GO" id="GO:0004130">
    <property type="term" value="F:cytochrome-c peroxidase activity"/>
    <property type="evidence" value="ECO:0007669"/>
    <property type="project" value="TreeGrafter"/>
</dbReference>
<evidence type="ECO:0000256" key="7">
    <source>
        <dbReference type="PROSITE-ProRule" id="PRU00433"/>
    </source>
</evidence>
<dbReference type="OrthoDB" id="9805202at2"/>
<keyword evidence="4" id="KW-0732">Signal</keyword>
<keyword evidence="5" id="KW-0560">Oxidoreductase</keyword>
<dbReference type="GO" id="GO:0020037">
    <property type="term" value="F:heme binding"/>
    <property type="evidence" value="ECO:0007669"/>
    <property type="project" value="InterPro"/>
</dbReference>
<dbReference type="EMBL" id="CP033969">
    <property type="protein sequence ID" value="AZG15412.1"/>
    <property type="molecule type" value="Genomic_DNA"/>
</dbReference>
<evidence type="ECO:0000256" key="1">
    <source>
        <dbReference type="ARBA" id="ARBA00004196"/>
    </source>
</evidence>
<evidence type="ECO:0000256" key="6">
    <source>
        <dbReference type="ARBA" id="ARBA00023004"/>
    </source>
</evidence>
<dbReference type="GO" id="GO:0046872">
    <property type="term" value="F:metal ion binding"/>
    <property type="evidence" value="ECO:0007669"/>
    <property type="project" value="UniProtKB-KW"/>
</dbReference>
<proteinExistence type="predicted"/>
<evidence type="ECO:0000256" key="8">
    <source>
        <dbReference type="SAM" id="MobiDB-lite"/>
    </source>
</evidence>
<evidence type="ECO:0000313" key="11">
    <source>
        <dbReference type="Proteomes" id="UP000270411"/>
    </source>
</evidence>